<evidence type="ECO:0000256" key="1">
    <source>
        <dbReference type="ARBA" id="ARBA00022729"/>
    </source>
</evidence>
<dbReference type="GO" id="GO:0046872">
    <property type="term" value="F:metal ion binding"/>
    <property type="evidence" value="ECO:0007669"/>
    <property type="project" value="InterPro"/>
</dbReference>
<proteinExistence type="predicted"/>
<dbReference type="Gene3D" id="2.60.40.380">
    <property type="entry name" value="Purple acid phosphatase-like, N-terminal"/>
    <property type="match status" value="1"/>
</dbReference>
<gene>
    <name evidence="6" type="ORF">PG303_10315</name>
</gene>
<dbReference type="Pfam" id="PF00149">
    <property type="entry name" value="Metallophos"/>
    <property type="match status" value="1"/>
</dbReference>
<dbReference type="InterPro" id="IPR026444">
    <property type="entry name" value="Secre_tail"/>
</dbReference>
<dbReference type="PANTHER" id="PTHR45867:SF3">
    <property type="entry name" value="ACID PHOSPHATASE TYPE 7"/>
    <property type="match status" value="1"/>
</dbReference>
<dbReference type="NCBIfam" id="TIGR04183">
    <property type="entry name" value="Por_Secre_tail"/>
    <property type="match status" value="1"/>
</dbReference>
<evidence type="ECO:0000313" key="6">
    <source>
        <dbReference type="EMBL" id="MDY3513604.1"/>
    </source>
</evidence>
<sequence length="930" mass="104194">MKKSILFCLVFLGSYFGAQTIEPYLQAVTQNSVYVNWIADTPDPVSLVEFGTDPSSLDVSSTGSYTTFSGVGSYHYYTVKLTGLQPNTKYYYRVKYGNNIGEILSFKTLPINGQAATSDGHIRFLVLGDNQLRYVDRFDRLVAAAKNKIAEKWGAANDPCDNVAMTVMVGDQVDTGTLDHYRNVHFKKNRALSGYLPIQTLVGNHETYGTLGIQAYEKHFILDEMSYQGVFSGTEKYYARQAGNVLFICFDTEYTSTNGEEQLAWLKTILSKAKDDTTVEWIVSLGHRPYQAEQYVGDVSEWIRTRAFPELLESEKFILHIGAHHHLYSRGQIKNHKVYNIISGGTAWDQYWGMSTEKDFPEIQKTLPNWIYQIIDIDVINKEFSVEAYSIGSRNGEKNNVLVDSFHHKKNQPKPNKPSIITDFSTPITQPADIFSSAYSSPSSEPINTSEFLVSKTEDFSNPVLELYRDYENLFGKLNGQEDESADINAGEDLMKLHLAENQLSNGYYYVKTRHRDQNLEWSPWSEAKKFQIIGSTATEAPSIASNSDYYKLTDNIKITFSNGSPSSSAWVGIYQPSQTPGALGSSNYSWAWEYTNGNIAGTISFENVGVAGGNVKYSFLPGRYYAALFKNSGYTILAQSDLFYVGKKPVLSTDKTEYAAGETVILSYENSDKLPTDKIAIFKVGKNYGNGLPGAEIPVTASSATVSVPNLNPGYYYAEYYVENTDMTIGNKVFFKVGNLVTNLMLNKPQYELGESIVASWTDAPGIAKDWIGIYKKGDNPSTDSTEESGYSYTYFDGQPEGQKTISDDALPSEAGQYFAVIFTNDSYTEVSNRVYFEVNDTTLGTKETQTSDEIRMYPNPSRQGEPTIIESRFPISKVSLFDLSGKLLYETNNVNNQKFSLINQNLPKGVYIIVIEGRKRFSYKLIIN</sequence>
<dbReference type="Pfam" id="PF18962">
    <property type="entry name" value="Por_Secre_tail"/>
    <property type="match status" value="1"/>
</dbReference>
<protein>
    <submittedName>
        <fullName evidence="6">Fibronectin type III domain-containing protein</fullName>
    </submittedName>
</protein>
<evidence type="ECO:0000259" key="5">
    <source>
        <dbReference type="Pfam" id="PF18962"/>
    </source>
</evidence>
<dbReference type="PANTHER" id="PTHR45867">
    <property type="entry name" value="PURPLE ACID PHOSPHATASE"/>
    <property type="match status" value="1"/>
</dbReference>
<comment type="caution">
    <text evidence="6">The sequence shown here is derived from an EMBL/GenBank/DDBJ whole genome shotgun (WGS) entry which is preliminary data.</text>
</comment>
<feature type="domain" description="Calcineurin-like phosphoesterase" evidence="3">
    <location>
        <begin position="122"/>
        <end position="327"/>
    </location>
</feature>
<dbReference type="Gene3D" id="3.60.21.10">
    <property type="match status" value="1"/>
</dbReference>
<organism evidence="6 7">
    <name type="scientific">Riemerella anatipestifer</name>
    <name type="common">Moraxella anatipestifer</name>
    <dbReference type="NCBI Taxonomy" id="34085"/>
    <lineage>
        <taxon>Bacteria</taxon>
        <taxon>Pseudomonadati</taxon>
        <taxon>Bacteroidota</taxon>
        <taxon>Flavobacteriia</taxon>
        <taxon>Flavobacteriales</taxon>
        <taxon>Weeksellaceae</taxon>
        <taxon>Riemerella</taxon>
    </lineage>
</organism>
<dbReference type="AlphaFoldDB" id="A0AAP6H886"/>
<dbReference type="RefSeq" id="WP_154468823.1">
    <property type="nucleotide sequence ID" value="NZ_CP121210.1"/>
</dbReference>
<dbReference type="Pfam" id="PF16656">
    <property type="entry name" value="Pur_ac_phosph_N"/>
    <property type="match status" value="1"/>
</dbReference>
<dbReference type="EMBL" id="JAQZHK010000012">
    <property type="protein sequence ID" value="MDY3513604.1"/>
    <property type="molecule type" value="Genomic_DNA"/>
</dbReference>
<reference evidence="6" key="1">
    <citation type="submission" date="2023-01" db="EMBL/GenBank/DDBJ databases">
        <title>Genome-based studies on antimicrobial resistance profiles of Riemerella anatipestifer in China, 1994 to 2021.</title>
        <authorList>
            <person name="Yang Z."/>
            <person name="Zhu D."/>
        </authorList>
    </citation>
    <scope>NUCLEOTIDE SEQUENCE</scope>
    <source>
        <strain evidence="6">RCAD1218</strain>
    </source>
</reference>
<evidence type="ECO:0000259" key="4">
    <source>
        <dbReference type="Pfam" id="PF16656"/>
    </source>
</evidence>
<evidence type="ECO:0000256" key="2">
    <source>
        <dbReference type="SAM" id="SignalP"/>
    </source>
</evidence>
<dbReference type="InterPro" id="IPR029052">
    <property type="entry name" value="Metallo-depent_PP-like"/>
</dbReference>
<feature type="signal peptide" evidence="2">
    <location>
        <begin position="1"/>
        <end position="18"/>
    </location>
</feature>
<keyword evidence="1 2" id="KW-0732">Signal</keyword>
<evidence type="ECO:0000313" key="7">
    <source>
        <dbReference type="Proteomes" id="UP001284033"/>
    </source>
</evidence>
<name>A0AAP6H886_RIEAN</name>
<accession>A0AAP6H886</accession>
<dbReference type="Proteomes" id="UP001284033">
    <property type="component" value="Unassembled WGS sequence"/>
</dbReference>
<dbReference type="SUPFAM" id="SSF56300">
    <property type="entry name" value="Metallo-dependent phosphatases"/>
    <property type="match status" value="1"/>
</dbReference>
<dbReference type="GO" id="GO:0003993">
    <property type="term" value="F:acid phosphatase activity"/>
    <property type="evidence" value="ECO:0007669"/>
    <property type="project" value="InterPro"/>
</dbReference>
<dbReference type="SUPFAM" id="SSF49363">
    <property type="entry name" value="Purple acid phosphatase, N-terminal domain"/>
    <property type="match status" value="1"/>
</dbReference>
<evidence type="ECO:0000259" key="3">
    <source>
        <dbReference type="Pfam" id="PF00149"/>
    </source>
</evidence>
<feature type="chain" id="PRO_5042895084" evidence="2">
    <location>
        <begin position="19"/>
        <end position="930"/>
    </location>
</feature>
<dbReference type="InterPro" id="IPR015914">
    <property type="entry name" value="PAPs_N"/>
</dbReference>
<dbReference type="InterPro" id="IPR008963">
    <property type="entry name" value="Purple_acid_Pase-like_N"/>
</dbReference>
<dbReference type="InterPro" id="IPR004843">
    <property type="entry name" value="Calcineurin-like_PHP"/>
</dbReference>
<feature type="domain" description="Purple acid phosphatase N-terminal" evidence="4">
    <location>
        <begin position="25"/>
        <end position="108"/>
    </location>
</feature>
<feature type="domain" description="Secretion system C-terminal sorting" evidence="5">
    <location>
        <begin position="858"/>
        <end position="929"/>
    </location>
</feature>